<organism evidence="1 2">
    <name type="scientific">Ancylostoma caninum</name>
    <name type="common">Dog hookworm</name>
    <dbReference type="NCBI Taxonomy" id="29170"/>
    <lineage>
        <taxon>Eukaryota</taxon>
        <taxon>Metazoa</taxon>
        <taxon>Ecdysozoa</taxon>
        <taxon>Nematoda</taxon>
        <taxon>Chromadorea</taxon>
        <taxon>Rhabditida</taxon>
        <taxon>Rhabditina</taxon>
        <taxon>Rhabditomorpha</taxon>
        <taxon>Strongyloidea</taxon>
        <taxon>Ancylostomatidae</taxon>
        <taxon>Ancylostomatinae</taxon>
        <taxon>Ancylostoma</taxon>
    </lineage>
</organism>
<proteinExistence type="predicted"/>
<protein>
    <recommendedName>
        <fullName evidence="3">C-type lectin domain-containing protein</fullName>
    </recommendedName>
</protein>
<dbReference type="AlphaFoldDB" id="A0A368H879"/>
<gene>
    <name evidence="1" type="ORF">ANCCAN_01190</name>
</gene>
<name>A0A368H879_ANCCA</name>
<dbReference type="Proteomes" id="UP000252519">
    <property type="component" value="Unassembled WGS sequence"/>
</dbReference>
<reference evidence="1 2" key="1">
    <citation type="submission" date="2014-10" db="EMBL/GenBank/DDBJ databases">
        <title>Draft genome of the hookworm Ancylostoma caninum.</title>
        <authorList>
            <person name="Mitreva M."/>
        </authorList>
    </citation>
    <scope>NUCLEOTIDE SEQUENCE [LARGE SCALE GENOMIC DNA]</scope>
    <source>
        <strain evidence="1 2">Baltimore</strain>
    </source>
</reference>
<dbReference type="InterPro" id="IPR016187">
    <property type="entry name" value="CTDL_fold"/>
</dbReference>
<evidence type="ECO:0000313" key="2">
    <source>
        <dbReference type="Proteomes" id="UP000252519"/>
    </source>
</evidence>
<dbReference type="EMBL" id="JOJR01000005">
    <property type="protein sequence ID" value="RCN52813.1"/>
    <property type="molecule type" value="Genomic_DNA"/>
</dbReference>
<accession>A0A368H879</accession>
<dbReference type="SUPFAM" id="SSF56436">
    <property type="entry name" value="C-type lectin-like"/>
    <property type="match status" value="1"/>
</dbReference>
<evidence type="ECO:0008006" key="3">
    <source>
        <dbReference type="Google" id="ProtNLM"/>
    </source>
</evidence>
<keyword evidence="2" id="KW-1185">Reference proteome</keyword>
<sequence length="128" mass="14644">MVETASNFRFKHFDRVNLTNFFECSLGTSIESQQEAAFVRGILHYFDGQLLGCNQPSNREYLVGRIFVGKDGSKSWSNCNAATYFRDKNDIKWKLGSNYLFIQPDGWAVADSADSCFYLCKEPRRSLS</sequence>
<evidence type="ECO:0000313" key="1">
    <source>
        <dbReference type="EMBL" id="RCN52813.1"/>
    </source>
</evidence>
<comment type="caution">
    <text evidence="1">The sequence shown here is derived from an EMBL/GenBank/DDBJ whole genome shotgun (WGS) entry which is preliminary data.</text>
</comment>